<proteinExistence type="predicted"/>
<evidence type="ECO:0000256" key="5">
    <source>
        <dbReference type="ARBA" id="ARBA00023242"/>
    </source>
</evidence>
<evidence type="ECO:0000313" key="9">
    <source>
        <dbReference type="Proteomes" id="UP001372338"/>
    </source>
</evidence>
<dbReference type="GO" id="GO:0005634">
    <property type="term" value="C:nucleus"/>
    <property type="evidence" value="ECO:0007669"/>
    <property type="project" value="UniProtKB-SubCell"/>
</dbReference>
<dbReference type="Proteomes" id="UP001372338">
    <property type="component" value="Unassembled WGS sequence"/>
</dbReference>
<feature type="region of interest" description="Disordered" evidence="6">
    <location>
        <begin position="1"/>
        <end position="26"/>
    </location>
</feature>
<evidence type="ECO:0000256" key="4">
    <source>
        <dbReference type="ARBA" id="ARBA00023163"/>
    </source>
</evidence>
<dbReference type="PANTHER" id="PTHR31072:SF4">
    <property type="entry name" value="TRANSCRIPTION FACTOR TCP20"/>
    <property type="match status" value="1"/>
</dbReference>
<evidence type="ECO:0000259" key="7">
    <source>
        <dbReference type="PROSITE" id="PS51369"/>
    </source>
</evidence>
<comment type="caution">
    <text evidence="8">The sequence shown here is derived from an EMBL/GenBank/DDBJ whole genome shotgun (WGS) entry which is preliminary data.</text>
</comment>
<evidence type="ECO:0000256" key="1">
    <source>
        <dbReference type="ARBA" id="ARBA00004123"/>
    </source>
</evidence>
<reference evidence="8 9" key="1">
    <citation type="submission" date="2024-01" db="EMBL/GenBank/DDBJ databases">
        <title>The genomes of 5 underutilized Papilionoideae crops provide insights into root nodulation and disease resistanc.</title>
        <authorList>
            <person name="Yuan L."/>
        </authorList>
    </citation>
    <scope>NUCLEOTIDE SEQUENCE [LARGE SCALE GENOMIC DNA]</scope>
    <source>
        <strain evidence="8">ZHUSHIDOU_FW_LH</strain>
        <tissue evidence="8">Leaf</tissue>
    </source>
</reference>
<evidence type="ECO:0000313" key="8">
    <source>
        <dbReference type="EMBL" id="KAK7261324.1"/>
    </source>
</evidence>
<dbReference type="EMBL" id="JAYWIO010000005">
    <property type="protein sequence ID" value="KAK7261324.1"/>
    <property type="molecule type" value="Genomic_DNA"/>
</dbReference>
<evidence type="ECO:0000256" key="2">
    <source>
        <dbReference type="ARBA" id="ARBA00023015"/>
    </source>
</evidence>
<dbReference type="AlphaFoldDB" id="A0AAN9I174"/>
<keyword evidence="4" id="KW-0804">Transcription</keyword>
<comment type="subcellular location">
    <subcellularLocation>
        <location evidence="1">Nucleus</location>
    </subcellularLocation>
</comment>
<sequence>MSSSSNNTLRNKRTPNRSSNKDRHFKVEGRECRISLPKQCAERILSLSKQLGHGNRGKTIQWLLEQNEAKIIAATGNGILPSNNNTNNNNSSNINNNNNINNIATSSVTHVGDQNIVNMVNNSNNINNAFPPSDDDFDFQFFGDDAEIIESFLFHNEQNNNINM</sequence>
<protein>
    <recommendedName>
        <fullName evidence="7">TCP domain-containing protein</fullName>
    </recommendedName>
</protein>
<feature type="domain" description="TCP" evidence="7">
    <location>
        <begin position="20"/>
        <end position="74"/>
    </location>
</feature>
<evidence type="ECO:0000256" key="6">
    <source>
        <dbReference type="SAM" id="MobiDB-lite"/>
    </source>
</evidence>
<evidence type="ECO:0000256" key="3">
    <source>
        <dbReference type="ARBA" id="ARBA00023125"/>
    </source>
</evidence>
<dbReference type="PROSITE" id="PS51369">
    <property type="entry name" value="TCP"/>
    <property type="match status" value="1"/>
</dbReference>
<dbReference type="PANTHER" id="PTHR31072">
    <property type="entry name" value="TRANSCRIPTION FACTOR TCP4-RELATED"/>
    <property type="match status" value="1"/>
</dbReference>
<accession>A0AAN9I174</accession>
<keyword evidence="5" id="KW-0539">Nucleus</keyword>
<keyword evidence="9" id="KW-1185">Reference proteome</keyword>
<keyword evidence="3" id="KW-0238">DNA-binding</keyword>
<dbReference type="GO" id="GO:0003700">
    <property type="term" value="F:DNA-binding transcription factor activity"/>
    <property type="evidence" value="ECO:0007669"/>
    <property type="project" value="InterPro"/>
</dbReference>
<keyword evidence="2" id="KW-0805">Transcription regulation</keyword>
<name>A0AAN9I174_CROPI</name>
<organism evidence="8 9">
    <name type="scientific">Crotalaria pallida</name>
    <name type="common">Smooth rattlebox</name>
    <name type="synonym">Crotalaria striata</name>
    <dbReference type="NCBI Taxonomy" id="3830"/>
    <lineage>
        <taxon>Eukaryota</taxon>
        <taxon>Viridiplantae</taxon>
        <taxon>Streptophyta</taxon>
        <taxon>Embryophyta</taxon>
        <taxon>Tracheophyta</taxon>
        <taxon>Spermatophyta</taxon>
        <taxon>Magnoliopsida</taxon>
        <taxon>eudicotyledons</taxon>
        <taxon>Gunneridae</taxon>
        <taxon>Pentapetalae</taxon>
        <taxon>rosids</taxon>
        <taxon>fabids</taxon>
        <taxon>Fabales</taxon>
        <taxon>Fabaceae</taxon>
        <taxon>Papilionoideae</taxon>
        <taxon>50 kb inversion clade</taxon>
        <taxon>genistoids sensu lato</taxon>
        <taxon>core genistoids</taxon>
        <taxon>Crotalarieae</taxon>
        <taxon>Crotalaria</taxon>
    </lineage>
</organism>
<dbReference type="InterPro" id="IPR017887">
    <property type="entry name" value="TF_TCP_subgr"/>
</dbReference>
<dbReference type="GO" id="GO:0043565">
    <property type="term" value="F:sequence-specific DNA binding"/>
    <property type="evidence" value="ECO:0007669"/>
    <property type="project" value="TreeGrafter"/>
</dbReference>
<gene>
    <name evidence="8" type="ORF">RIF29_27633</name>
</gene>
<dbReference type="InterPro" id="IPR005333">
    <property type="entry name" value="Transcription_factor_TCP"/>
</dbReference>
<dbReference type="Pfam" id="PF03634">
    <property type="entry name" value="TCP"/>
    <property type="match status" value="1"/>
</dbReference>